<organism evidence="2 3">
    <name type="scientific">Callithrix jacchus</name>
    <name type="common">White-tufted-ear marmoset</name>
    <name type="synonym">Simia Jacchus</name>
    <dbReference type="NCBI Taxonomy" id="9483"/>
    <lineage>
        <taxon>Eukaryota</taxon>
        <taxon>Metazoa</taxon>
        <taxon>Chordata</taxon>
        <taxon>Craniata</taxon>
        <taxon>Vertebrata</taxon>
        <taxon>Euteleostomi</taxon>
        <taxon>Mammalia</taxon>
        <taxon>Eutheria</taxon>
        <taxon>Euarchontoglires</taxon>
        <taxon>Primates</taxon>
        <taxon>Haplorrhini</taxon>
        <taxon>Platyrrhini</taxon>
        <taxon>Cebidae</taxon>
        <taxon>Callitrichinae</taxon>
        <taxon>Callithrix</taxon>
        <taxon>Callithrix</taxon>
    </lineage>
</organism>
<reference evidence="2" key="3">
    <citation type="submission" date="2025-09" db="UniProtKB">
        <authorList>
            <consortium name="Ensembl"/>
        </authorList>
    </citation>
    <scope>IDENTIFICATION</scope>
</reference>
<keyword evidence="1" id="KW-0732">Signal</keyword>
<dbReference type="Proteomes" id="UP000008225">
    <property type="component" value="Chromosome 9"/>
</dbReference>
<feature type="chain" id="PRO_5035240000" evidence="1">
    <location>
        <begin position="17"/>
        <end position="118"/>
    </location>
</feature>
<reference evidence="2 3" key="1">
    <citation type="submission" date="2009-03" db="EMBL/GenBank/DDBJ databases">
        <authorList>
            <person name="Warren W."/>
            <person name="Ye L."/>
            <person name="Minx P."/>
            <person name="Worley K."/>
            <person name="Gibbs R."/>
            <person name="Wilson R.K."/>
        </authorList>
    </citation>
    <scope>NUCLEOTIDE SEQUENCE [LARGE SCALE GENOMIC DNA]</scope>
</reference>
<evidence type="ECO:0000256" key="1">
    <source>
        <dbReference type="SAM" id="SignalP"/>
    </source>
</evidence>
<proteinExistence type="predicted"/>
<dbReference type="OMA" id="IRSFHIF"/>
<sequence length="118" mass="13727">IRSFHIFFLRPSLTLSLRVECSVTNLAHCNLRLSGLSDSPTSASQVARITDIHHRAWLLFFCIFSRDRVSPYWPGWSRTPDLKGSTHPGLPKCWDYRHEPLHPAGKINFYPIQRWLNI</sequence>
<feature type="signal peptide" evidence="1">
    <location>
        <begin position="1"/>
        <end position="16"/>
    </location>
</feature>
<dbReference type="PANTHER" id="PTHR12138">
    <property type="entry name" value="PRIMATE-EXPANDED PROTEIN FAMILY"/>
    <property type="match status" value="1"/>
</dbReference>
<accession>A0A8I3X3F3</accession>
<dbReference type="Ensembl" id="ENSCJAT00000134592.1">
    <property type="protein sequence ID" value="ENSCJAP00000085770.1"/>
    <property type="gene ID" value="ENSCJAG00000074847.1"/>
</dbReference>
<protein>
    <submittedName>
        <fullName evidence="2">Uncharacterized protein</fullName>
    </submittedName>
</protein>
<evidence type="ECO:0000313" key="3">
    <source>
        <dbReference type="Proteomes" id="UP000008225"/>
    </source>
</evidence>
<dbReference type="PANTHER" id="PTHR12138:SF162">
    <property type="entry name" value="CHROMOSOME UNDETERMINED SCAFFOLD_275, WHOLE GENOME SHOTGUN SEQUENCE"/>
    <property type="match status" value="1"/>
</dbReference>
<dbReference type="AlphaFoldDB" id="A0A8I3X3F3"/>
<dbReference type="GeneTree" id="ENSGT01150000286943"/>
<name>A0A8I3X3F3_CALJA</name>
<evidence type="ECO:0000313" key="2">
    <source>
        <dbReference type="Ensembl" id="ENSCJAP00000085770.1"/>
    </source>
</evidence>
<keyword evidence="3" id="KW-1185">Reference proteome</keyword>
<reference evidence="2" key="2">
    <citation type="submission" date="2025-08" db="UniProtKB">
        <authorList>
            <consortium name="Ensembl"/>
        </authorList>
    </citation>
    <scope>IDENTIFICATION</scope>
</reference>